<dbReference type="PANTHER" id="PTHR30461">
    <property type="entry name" value="DNA-INVERTASE FROM LAMBDOID PROPHAGE"/>
    <property type="match status" value="1"/>
</dbReference>
<dbReference type="Pfam" id="PF00239">
    <property type="entry name" value="Resolvase"/>
    <property type="match status" value="1"/>
</dbReference>
<dbReference type="PROSITE" id="PS51736">
    <property type="entry name" value="RECOMBINASES_3"/>
    <property type="match status" value="1"/>
</dbReference>
<dbReference type="EMBL" id="JAEDXU010000004">
    <property type="protein sequence ID" value="MBP1046443.1"/>
    <property type="molecule type" value="Genomic_DNA"/>
</dbReference>
<dbReference type="InterPro" id="IPR025827">
    <property type="entry name" value="Zn_ribbon_recom_dom"/>
</dbReference>
<dbReference type="Gene3D" id="3.90.1750.20">
    <property type="entry name" value="Putative Large Serine Recombinase, Chain B, Domain 2"/>
    <property type="match status" value="1"/>
</dbReference>
<proteinExistence type="predicted"/>
<dbReference type="InterPro" id="IPR036162">
    <property type="entry name" value="Resolvase-like_N_sf"/>
</dbReference>
<evidence type="ECO:0000259" key="3">
    <source>
        <dbReference type="PROSITE" id="PS51737"/>
    </source>
</evidence>
<dbReference type="Pfam" id="PF13408">
    <property type="entry name" value="Zn_ribbon_recom"/>
    <property type="match status" value="1"/>
</dbReference>
<dbReference type="RefSeq" id="WP_209557264.1">
    <property type="nucleotide sequence ID" value="NZ_JAEDXU010000004.1"/>
</dbReference>
<gene>
    <name evidence="4" type="ORF">I6N96_09115</name>
</gene>
<dbReference type="SMART" id="SM00857">
    <property type="entry name" value="Resolvase"/>
    <property type="match status" value="1"/>
</dbReference>
<dbReference type="InterPro" id="IPR006119">
    <property type="entry name" value="Resolv_N"/>
</dbReference>
<feature type="domain" description="Resolvase/invertase-type recombinase catalytic" evidence="2">
    <location>
        <begin position="3"/>
        <end position="152"/>
    </location>
</feature>
<evidence type="ECO:0000313" key="4">
    <source>
        <dbReference type="EMBL" id="MBP1046443.1"/>
    </source>
</evidence>
<dbReference type="SUPFAM" id="SSF53041">
    <property type="entry name" value="Resolvase-like"/>
    <property type="match status" value="1"/>
</dbReference>
<dbReference type="InterPro" id="IPR050639">
    <property type="entry name" value="SSR_resolvase"/>
</dbReference>
<organism evidence="4 5">
    <name type="scientific">Enterococcus larvae</name>
    <dbReference type="NCBI Taxonomy" id="2794352"/>
    <lineage>
        <taxon>Bacteria</taxon>
        <taxon>Bacillati</taxon>
        <taxon>Bacillota</taxon>
        <taxon>Bacilli</taxon>
        <taxon>Lactobacillales</taxon>
        <taxon>Enterococcaceae</taxon>
        <taxon>Enterococcus</taxon>
    </lineage>
</organism>
<dbReference type="Gene3D" id="3.40.50.1390">
    <property type="entry name" value="Resolvase, N-terminal catalytic domain"/>
    <property type="match status" value="1"/>
</dbReference>
<dbReference type="Pfam" id="PF07508">
    <property type="entry name" value="Recombinase"/>
    <property type="match status" value="1"/>
</dbReference>
<keyword evidence="1" id="KW-0175">Coiled coil</keyword>
<evidence type="ECO:0000259" key="2">
    <source>
        <dbReference type="PROSITE" id="PS51736"/>
    </source>
</evidence>
<dbReference type="InterPro" id="IPR011109">
    <property type="entry name" value="DNA_bind_recombinase_dom"/>
</dbReference>
<evidence type="ECO:0000256" key="1">
    <source>
        <dbReference type="SAM" id="Coils"/>
    </source>
</evidence>
<accession>A0ABS4CII4</accession>
<dbReference type="InterPro" id="IPR038109">
    <property type="entry name" value="DNA_bind_recomb_sf"/>
</dbReference>
<sequence>MKRAALYMRVSTDQQAKHGDSLREQRDTLNDYVKSQKDIKIFAEYIDDGISGQKLERDEFTRLMNDVTAGNIDIILFTKLDRWFRNLRHYLNTQETLEKNNVSWNAVSQQYYDTSTAYGRTFIAQVMSFAELEAQIDSERIKAVAANKIQQGEVVSGKVPLGYSIEKKRLVINDQSEIVKAVFNHYLTYNSMRKTVGYMENDLGIQRNYQSVRNMLTNKKYIGEHRNNKEYCPPIIDSSDFYRVQELLKKNVKHNTKRTYLFSGLVECAECGKAFTGQSTYNKYFRKSDNKYIDYSSKCYRCTQNRNNIRRCSNKKIYYEEKMEAELLKIIQKSIKNHIATFEGSNKKIAKKNDRTKKIENKLERLKKAYLNEVIDLEEYKKDRSALVSELEKIELEKTEQPRDLSAYKKILSSDFLGQYRSLTESDKKIVWRSIIKKIIVDVEGNIDIVFL</sequence>
<feature type="coiled-coil region" evidence="1">
    <location>
        <begin position="349"/>
        <end position="397"/>
    </location>
</feature>
<keyword evidence="5" id="KW-1185">Reference proteome</keyword>
<dbReference type="Proteomes" id="UP000673375">
    <property type="component" value="Unassembled WGS sequence"/>
</dbReference>
<feature type="domain" description="Recombinase" evidence="3">
    <location>
        <begin position="160"/>
        <end position="254"/>
    </location>
</feature>
<dbReference type="CDD" id="cd00338">
    <property type="entry name" value="Ser_Recombinase"/>
    <property type="match status" value="1"/>
</dbReference>
<protein>
    <submittedName>
        <fullName evidence="4">Recombinase family protein</fullName>
    </submittedName>
</protein>
<dbReference type="PANTHER" id="PTHR30461:SF23">
    <property type="entry name" value="DNA RECOMBINASE-RELATED"/>
    <property type="match status" value="1"/>
</dbReference>
<reference evidence="4 5" key="1">
    <citation type="submission" date="2020-12" db="EMBL/GenBank/DDBJ databases">
        <title>Vagococcus allomyrinae sp. nov. and Enterococcus lavae sp. nov., isolated from the larvae of Allomyrina dichotoma.</title>
        <authorList>
            <person name="Lee S.D."/>
        </authorList>
    </citation>
    <scope>NUCLEOTIDE SEQUENCE [LARGE SCALE GENOMIC DNA]</scope>
    <source>
        <strain evidence="4 5">BWM-S5</strain>
    </source>
</reference>
<comment type="caution">
    <text evidence="4">The sequence shown here is derived from an EMBL/GenBank/DDBJ whole genome shotgun (WGS) entry which is preliminary data.</text>
</comment>
<dbReference type="PROSITE" id="PS51737">
    <property type="entry name" value="RECOMBINASE_DNA_BIND"/>
    <property type="match status" value="1"/>
</dbReference>
<evidence type="ECO:0000313" key="5">
    <source>
        <dbReference type="Proteomes" id="UP000673375"/>
    </source>
</evidence>
<name>A0ABS4CII4_9ENTE</name>